<dbReference type="PANTHER" id="PTHR43143:SF5">
    <property type="entry name" value="SECRETED PROTEIN"/>
    <property type="match status" value="1"/>
</dbReference>
<evidence type="ECO:0000256" key="1">
    <source>
        <dbReference type="SAM" id="MobiDB-lite"/>
    </source>
</evidence>
<dbReference type="Proteomes" id="UP001501490">
    <property type="component" value="Unassembled WGS sequence"/>
</dbReference>
<proteinExistence type="predicted"/>
<dbReference type="Gene3D" id="3.60.21.10">
    <property type="match status" value="1"/>
</dbReference>
<protein>
    <recommendedName>
        <fullName evidence="5">Calcineurin-like phosphoesterase</fullName>
    </recommendedName>
</protein>
<accession>A0ABP7A0R7</accession>
<name>A0ABP7A0R7_9ACTN</name>
<feature type="signal peptide" evidence="2">
    <location>
        <begin position="1"/>
        <end position="36"/>
    </location>
</feature>
<feature type="region of interest" description="Disordered" evidence="1">
    <location>
        <begin position="655"/>
        <end position="674"/>
    </location>
</feature>
<feature type="compositionally biased region" description="Pro residues" evidence="1">
    <location>
        <begin position="661"/>
        <end position="674"/>
    </location>
</feature>
<reference evidence="4" key="1">
    <citation type="journal article" date="2019" name="Int. J. Syst. Evol. Microbiol.">
        <title>The Global Catalogue of Microorganisms (GCM) 10K type strain sequencing project: providing services to taxonomists for standard genome sequencing and annotation.</title>
        <authorList>
            <consortium name="The Broad Institute Genomics Platform"/>
            <consortium name="The Broad Institute Genome Sequencing Center for Infectious Disease"/>
            <person name="Wu L."/>
            <person name="Ma J."/>
        </authorList>
    </citation>
    <scope>NUCLEOTIDE SEQUENCE [LARGE SCALE GENOMIC DNA]</scope>
    <source>
        <strain evidence="4">JCM 16929</strain>
    </source>
</reference>
<evidence type="ECO:0000256" key="2">
    <source>
        <dbReference type="SAM" id="SignalP"/>
    </source>
</evidence>
<keyword evidence="4" id="KW-1185">Reference proteome</keyword>
<evidence type="ECO:0000313" key="3">
    <source>
        <dbReference type="EMBL" id="GAA3621978.1"/>
    </source>
</evidence>
<dbReference type="SUPFAM" id="SSF56300">
    <property type="entry name" value="Metallo-dependent phosphatases"/>
    <property type="match status" value="1"/>
</dbReference>
<organism evidence="3 4">
    <name type="scientific">Microlunatus ginsengisoli</name>
    <dbReference type="NCBI Taxonomy" id="363863"/>
    <lineage>
        <taxon>Bacteria</taxon>
        <taxon>Bacillati</taxon>
        <taxon>Actinomycetota</taxon>
        <taxon>Actinomycetes</taxon>
        <taxon>Propionibacteriales</taxon>
        <taxon>Propionibacteriaceae</taxon>
        <taxon>Microlunatus</taxon>
    </lineage>
</organism>
<dbReference type="PANTHER" id="PTHR43143">
    <property type="entry name" value="METALLOPHOSPHOESTERASE, CALCINEURIN SUPERFAMILY"/>
    <property type="match status" value="1"/>
</dbReference>
<dbReference type="InterPro" id="IPR029052">
    <property type="entry name" value="Metallo-depent_PP-like"/>
</dbReference>
<dbReference type="InterPro" id="IPR051918">
    <property type="entry name" value="STPP_CPPED1"/>
</dbReference>
<comment type="caution">
    <text evidence="3">The sequence shown here is derived from an EMBL/GenBank/DDBJ whole genome shotgun (WGS) entry which is preliminary data.</text>
</comment>
<dbReference type="PROSITE" id="PS51318">
    <property type="entry name" value="TAT"/>
    <property type="match status" value="1"/>
</dbReference>
<keyword evidence="2" id="KW-0732">Signal</keyword>
<feature type="chain" id="PRO_5046690801" description="Calcineurin-like phosphoesterase" evidence="2">
    <location>
        <begin position="37"/>
        <end position="880"/>
    </location>
</feature>
<gene>
    <name evidence="3" type="ORF">GCM10022236_25400</name>
</gene>
<evidence type="ECO:0008006" key="5">
    <source>
        <dbReference type="Google" id="ProtNLM"/>
    </source>
</evidence>
<dbReference type="InterPro" id="IPR006311">
    <property type="entry name" value="TAT_signal"/>
</dbReference>
<evidence type="ECO:0000313" key="4">
    <source>
        <dbReference type="Proteomes" id="UP001501490"/>
    </source>
</evidence>
<dbReference type="EMBL" id="BAABAB010000017">
    <property type="protein sequence ID" value="GAA3621978.1"/>
    <property type="molecule type" value="Genomic_DNA"/>
</dbReference>
<dbReference type="RefSeq" id="WP_344805019.1">
    <property type="nucleotide sequence ID" value="NZ_BAABAB010000017.1"/>
</dbReference>
<sequence length="880" mass="90248">MTTRRPPTPSRRRVLAATLGLVLGMSTALVAAPAQAAEPSAPTLVAPADAAAQVASPTRLQVRVSDPDGDPLDVRFQARPTTGGASTNTNADFTLVTLPDTQNYTSISANRPIMAAQTQWIVDHRADLNTALVTHLGDLTGQPDSVSQFQAASQYMATLDNAGVPNTVTTGNHDMNVSTGSAPLFDQYFPPSRYAGASWNSADVRYGGYLGQNLFGTDPVDRKNQDSFVLLTAGGMDFLVVNLEFNAPDYALDWAKKVLAAYPQRRAILVTHNMIGTDGSFSHSVTRPGGNFPDQIWDKLVAPSCSIFMVINGHNHDGDLGEAYREQNNSCGQPVRMALSDYQSRVNGGDGWLRYYTFKPSQNLIQAVTYSPTLNRFETDADSSFTIPYDMRIGEAPFADVGRVSAASGATASVDLTTNPGTAYEWRAIVSDGTSSVVGPTWTFSSAAATPSTLAADGFGRTVTAGWGSAETGGAWSVAGTASRYSVTGGSGIQTIPAGSTLTAALAGVSATSTDTTADLSLGSIPNGAVYGYLAGRRVGTADYAARVKVSPGGGVGLNLTRSTTVIATGTIPTTTVAAGETLRARVQVEGTSPTTIRAKVWKAGSTEPANWQVSVTDSTAGLQAAGGIAIAGYLSSSTTNGPLVLRADNLSVVPVGGTTPPTPPDPPTDPPPPTALATDAFGRTVSAGWGSADAGGAWTVAGTAARYAVGGGAGSQQLAAGASTVAALNGVSSTAAETAVSLSPSAIPNGALYAYVGGRRVDGVEYGGRVKINPDGTVAVQTSRGDTTLTGGTVTGLTLAAGDTLRVRIQVQGTAPTTIRARVWKAGGTEPSTWQASATDSTAAMQAAGGVSLRTYLSSSTTSGALTVRYDDLSVTPLG</sequence>